<proteinExistence type="predicted"/>
<dbReference type="Pfam" id="PF13181">
    <property type="entry name" value="TPR_8"/>
    <property type="match status" value="2"/>
</dbReference>
<dbReference type="InterPro" id="IPR019734">
    <property type="entry name" value="TPR_rpt"/>
</dbReference>
<organism evidence="1">
    <name type="scientific">marine sediment metagenome</name>
    <dbReference type="NCBI Taxonomy" id="412755"/>
    <lineage>
        <taxon>unclassified sequences</taxon>
        <taxon>metagenomes</taxon>
        <taxon>ecological metagenomes</taxon>
    </lineage>
</organism>
<accession>A0A0F9R9C3</accession>
<dbReference type="InterPro" id="IPR011990">
    <property type="entry name" value="TPR-like_helical_dom_sf"/>
</dbReference>
<comment type="caution">
    <text evidence="1">The sequence shown here is derived from an EMBL/GenBank/DDBJ whole genome shotgun (WGS) entry which is preliminary data.</text>
</comment>
<dbReference type="EMBL" id="LAZR01001355">
    <property type="protein sequence ID" value="KKN45977.1"/>
    <property type="molecule type" value="Genomic_DNA"/>
</dbReference>
<gene>
    <name evidence="1" type="ORF">LCGC14_0677660</name>
</gene>
<dbReference type="SUPFAM" id="SSF48452">
    <property type="entry name" value="TPR-like"/>
    <property type="match status" value="2"/>
</dbReference>
<sequence length="410" mass="46532">MKILSVFKLFLLSILVLMSSVTLAKEDSQYLLSEQTYKDLSAAQTLMEADEYSAAEAQLKTLLNKVESGSYEKAVVQQTLGYLYSSLQEYKKASPLFQQALDSNALPEKVSHELRYNLAQLLLADEQYSKGIAMLETWLKSEASPPNSAHVLLASAYYNVKNYKKTIEHISIAIKNDKSSTESWYQMLLSAHLELKQYKSAISVLETLITRYPYQANYWAQLSSLYLQQNKELTGLAVKMLAQRLELGDSKILINLADMYRYVHIPYKSAQLLSKGMEDGVIKSDFENLDRLADSWLAAKEPLKATSVLQKIAALDSSGESDLRYSRVLFDLEQWQNTEDSLSKTLIKLKGQQVGKAFLLLGMTQFHLNKLPQAKESFTKAMKYQEDRNQASQWLRHIESLLPKEEAGES</sequence>
<dbReference type="AlphaFoldDB" id="A0A0F9R9C3"/>
<evidence type="ECO:0008006" key="2">
    <source>
        <dbReference type="Google" id="ProtNLM"/>
    </source>
</evidence>
<dbReference type="PROSITE" id="PS50005">
    <property type="entry name" value="TPR"/>
    <property type="match status" value="2"/>
</dbReference>
<protein>
    <recommendedName>
        <fullName evidence="2">Tetratricopeptide repeat-like domain-containing protein</fullName>
    </recommendedName>
</protein>
<dbReference type="Gene3D" id="1.25.40.10">
    <property type="entry name" value="Tetratricopeptide repeat domain"/>
    <property type="match status" value="3"/>
</dbReference>
<dbReference type="SMART" id="SM00028">
    <property type="entry name" value="TPR"/>
    <property type="match status" value="4"/>
</dbReference>
<dbReference type="Pfam" id="PF12895">
    <property type="entry name" value="ANAPC3"/>
    <property type="match status" value="1"/>
</dbReference>
<name>A0A0F9R9C3_9ZZZZ</name>
<reference evidence="1" key="1">
    <citation type="journal article" date="2015" name="Nature">
        <title>Complex archaea that bridge the gap between prokaryotes and eukaryotes.</title>
        <authorList>
            <person name="Spang A."/>
            <person name="Saw J.H."/>
            <person name="Jorgensen S.L."/>
            <person name="Zaremba-Niedzwiedzka K."/>
            <person name="Martijn J."/>
            <person name="Lind A.E."/>
            <person name="van Eijk R."/>
            <person name="Schleper C."/>
            <person name="Guy L."/>
            <person name="Ettema T.J."/>
        </authorList>
    </citation>
    <scope>NUCLEOTIDE SEQUENCE</scope>
</reference>
<evidence type="ECO:0000313" key="1">
    <source>
        <dbReference type="EMBL" id="KKN45977.1"/>
    </source>
</evidence>